<dbReference type="PANTHER" id="PTHR43581:SF4">
    <property type="entry name" value="ATP_GTP PHOSPHATASE"/>
    <property type="match status" value="1"/>
</dbReference>
<dbReference type="PANTHER" id="PTHR43581">
    <property type="entry name" value="ATP/GTP PHOSPHATASE"/>
    <property type="match status" value="1"/>
</dbReference>
<evidence type="ECO:0000313" key="3">
    <source>
        <dbReference type="Proteomes" id="UP000018890"/>
    </source>
</evidence>
<evidence type="ECO:0000259" key="1">
    <source>
        <dbReference type="Pfam" id="PF13175"/>
    </source>
</evidence>
<gene>
    <name evidence="2" type="ORF">JCM9140_4387</name>
</gene>
<dbReference type="InterPro" id="IPR027417">
    <property type="entry name" value="P-loop_NTPase"/>
</dbReference>
<protein>
    <recommendedName>
        <fullName evidence="1">Endonuclease GajA/Old nuclease/RecF-like AAA domain-containing protein</fullName>
    </recommendedName>
</protein>
<dbReference type="InterPro" id="IPR051396">
    <property type="entry name" value="Bact_Antivir_Def_Nuclease"/>
</dbReference>
<dbReference type="Gene3D" id="3.40.50.300">
    <property type="entry name" value="P-loop containing nucleotide triphosphate hydrolases"/>
    <property type="match status" value="1"/>
</dbReference>
<dbReference type="RefSeq" id="WP_034750512.1">
    <property type="nucleotide sequence ID" value="NZ_BAUT01000087.1"/>
</dbReference>
<dbReference type="EMBL" id="BAUT01000087">
    <property type="protein sequence ID" value="GAE28180.1"/>
    <property type="molecule type" value="Genomic_DNA"/>
</dbReference>
<evidence type="ECO:0000313" key="2">
    <source>
        <dbReference type="EMBL" id="GAE28180.1"/>
    </source>
</evidence>
<proteinExistence type="predicted"/>
<dbReference type="Pfam" id="PF13175">
    <property type="entry name" value="AAA_15"/>
    <property type="match status" value="1"/>
</dbReference>
<comment type="caution">
    <text evidence="2">The sequence shown here is derived from an EMBL/GenBank/DDBJ whole genome shotgun (WGS) entry which is preliminary data.</text>
</comment>
<reference evidence="2" key="1">
    <citation type="journal article" date="2014" name="Genome Announc.">
        <title>Draft Genome Sequences of Three Alkaliphilic Bacillus Strains, Bacillus wakoensis JCM 9140T, Bacillus akibai JCM 9157T, and Bacillus hemicellulosilyticus JCM 9152T.</title>
        <authorList>
            <person name="Yuki M."/>
            <person name="Oshima K."/>
            <person name="Suda W."/>
            <person name="Oshida Y."/>
            <person name="Kitamura K."/>
            <person name="Iida T."/>
            <person name="Hattori M."/>
            <person name="Ohkuma M."/>
        </authorList>
    </citation>
    <scope>NUCLEOTIDE SEQUENCE [LARGE SCALE GENOMIC DNA]</scope>
    <source>
        <strain evidence="2">JCM 9140</strain>
    </source>
</reference>
<dbReference type="SUPFAM" id="SSF52540">
    <property type="entry name" value="P-loop containing nucleoside triphosphate hydrolases"/>
    <property type="match status" value="1"/>
</dbReference>
<feature type="domain" description="Endonuclease GajA/Old nuclease/RecF-like AAA" evidence="1">
    <location>
        <begin position="10"/>
        <end position="366"/>
    </location>
</feature>
<dbReference type="OrthoDB" id="308933at2"/>
<dbReference type="STRING" id="1236970.JCM9140_4387"/>
<dbReference type="Proteomes" id="UP000018890">
    <property type="component" value="Unassembled WGS sequence"/>
</dbReference>
<keyword evidence="3" id="KW-1185">Reference proteome</keyword>
<accession>W4Q878</accession>
<name>W4Q878_9BACI</name>
<dbReference type="AlphaFoldDB" id="W4Q878"/>
<sequence>MEQSWRLSFRDFGKIKSGSVEIAPLMLFVGDNNSGKSYVMTLLWGVLTEARKLFPNDPPSSKVYKEVDQYLVHIMGKKTSITNEEAQVFVDWFNDLLKQKKKELTNRVFQRRLDIGYLAITNFKRTKPLEIKFEEKRNGEMFRYSSGKHYIRIPYSERSQNLASERYKIAKYVTWKLLMDQLSSPLYPTGDSTASNTRAIGEALYLPASRTGFMLTYKTLVQDMMEMAIHEKQDDPRLQFTLPVYRFLQGLLKLDESTKSKYEDIGEFIEREILKGEMKQQNGVIPTFYYQPHEQERPMPLYLTSSLVTELSPLILFLKSKTTYKSLFFEEAEAHLHPRVQRILAIALVKLVNRGIPVWLTTHSDILFQQINNVMKLAKHPNRQELMDRYGYVEEDVLNSSHVRAYQFKRTEVKTIIEELEVTDNGFPAETFNQVIFDLNEETYDLQIGDDDEES</sequence>
<organism evidence="2 3">
    <name type="scientific">Halalkalibacter wakoensis JCM 9140</name>
    <dbReference type="NCBI Taxonomy" id="1236970"/>
    <lineage>
        <taxon>Bacteria</taxon>
        <taxon>Bacillati</taxon>
        <taxon>Bacillota</taxon>
        <taxon>Bacilli</taxon>
        <taxon>Bacillales</taxon>
        <taxon>Bacillaceae</taxon>
        <taxon>Halalkalibacter</taxon>
    </lineage>
</organism>
<dbReference type="InterPro" id="IPR041685">
    <property type="entry name" value="AAA_GajA/Old/RecF-like"/>
</dbReference>